<evidence type="ECO:0000313" key="1">
    <source>
        <dbReference type="EMBL" id="VBA45919.1"/>
    </source>
</evidence>
<dbReference type="AlphaFoldDB" id="A0A498QNS1"/>
<protein>
    <recommendedName>
        <fullName evidence="3">AttH domain-containing protein</fullName>
    </recommendedName>
</protein>
<evidence type="ECO:0000313" key="2">
    <source>
        <dbReference type="Proteomes" id="UP000267289"/>
    </source>
</evidence>
<dbReference type="OrthoDB" id="4578687at2"/>
<keyword evidence="2" id="KW-1185">Reference proteome</keyword>
<gene>
    <name evidence="1" type="ORF">LAUMK13_05559</name>
</gene>
<name>A0A498QNS1_9MYCO</name>
<proteinExistence type="predicted"/>
<organism evidence="1 2">
    <name type="scientific">Mycobacterium innocens</name>
    <dbReference type="NCBI Taxonomy" id="2341083"/>
    <lineage>
        <taxon>Bacteria</taxon>
        <taxon>Bacillati</taxon>
        <taxon>Actinomycetota</taxon>
        <taxon>Actinomycetes</taxon>
        <taxon>Mycobacteriales</taxon>
        <taxon>Mycobacteriaceae</taxon>
        <taxon>Mycobacterium</taxon>
    </lineage>
</organism>
<sequence length="333" mass="37012">MSVPRFGDFEFQAVVDAYEPKLVDLHPSELRHGLSLQVQYFYGGLRDADGATWAVERKFCGPMTGGLWLMNDSSGDLNLHPGAFDSARGESLRTIEPSRRRWTNHLMHAMAERFGVAGQPLDLAIDDDGITWAEGDLLSIAGPLQGPGFQFCMPARTEPLFYTTQVYWVTGTIAGKPAEGFVGLDHGYFQPGVEWKEYRYFKDLEISWEVFGNKFTDGAVDYGVIVKGRQGWSGAATFDAGKLVAKTDRLGATYRLDGEGFIEQARFDIDGQGYTFTGSERGKMRHFGEARWAGYTSQAGITRRDGDPRALDVGFTWIEFFPGRIKSDHLVAG</sequence>
<accession>A0A498QNS1</accession>
<evidence type="ECO:0008006" key="3">
    <source>
        <dbReference type="Google" id="ProtNLM"/>
    </source>
</evidence>
<dbReference type="EMBL" id="UPHQ01000309">
    <property type="protein sequence ID" value="VBA45919.1"/>
    <property type="molecule type" value="Genomic_DNA"/>
</dbReference>
<reference evidence="1 2" key="1">
    <citation type="submission" date="2018-09" db="EMBL/GenBank/DDBJ databases">
        <authorList>
            <person name="Tagini F."/>
        </authorList>
    </citation>
    <scope>NUCLEOTIDE SEQUENCE [LARGE SCALE GENOMIC DNA]</scope>
    <source>
        <strain evidence="1 2">MK13</strain>
    </source>
</reference>
<dbReference type="Proteomes" id="UP000267289">
    <property type="component" value="Unassembled WGS sequence"/>
</dbReference>